<dbReference type="Proteomes" id="UP000198211">
    <property type="component" value="Unassembled WGS sequence"/>
</dbReference>
<gene>
    <name evidence="2" type="ORF">PHMEG_00019410</name>
</gene>
<evidence type="ECO:0000313" key="2">
    <source>
        <dbReference type="EMBL" id="OWZ08097.1"/>
    </source>
</evidence>
<accession>A0A225VTH7</accession>
<comment type="caution">
    <text evidence="2">The sequence shown here is derived from an EMBL/GenBank/DDBJ whole genome shotgun (WGS) entry which is preliminary data.</text>
</comment>
<feature type="compositionally biased region" description="Basic and acidic residues" evidence="1">
    <location>
        <begin position="84"/>
        <end position="93"/>
    </location>
</feature>
<dbReference type="GO" id="GO:0016301">
    <property type="term" value="F:kinase activity"/>
    <property type="evidence" value="ECO:0007669"/>
    <property type="project" value="UniProtKB-KW"/>
</dbReference>
<feature type="compositionally biased region" description="Basic residues" evidence="1">
    <location>
        <begin position="34"/>
        <end position="53"/>
    </location>
</feature>
<proteinExistence type="predicted"/>
<organism evidence="2 3">
    <name type="scientific">Phytophthora megakarya</name>
    <dbReference type="NCBI Taxonomy" id="4795"/>
    <lineage>
        <taxon>Eukaryota</taxon>
        <taxon>Sar</taxon>
        <taxon>Stramenopiles</taxon>
        <taxon>Oomycota</taxon>
        <taxon>Peronosporomycetes</taxon>
        <taxon>Peronosporales</taxon>
        <taxon>Peronosporaceae</taxon>
        <taxon>Phytophthora</taxon>
    </lineage>
</organism>
<dbReference type="AlphaFoldDB" id="A0A225VTH7"/>
<feature type="compositionally biased region" description="Basic and acidic residues" evidence="1">
    <location>
        <begin position="107"/>
        <end position="121"/>
    </location>
</feature>
<keyword evidence="2" id="KW-0808">Transferase</keyword>
<evidence type="ECO:0000256" key="1">
    <source>
        <dbReference type="SAM" id="MobiDB-lite"/>
    </source>
</evidence>
<protein>
    <submittedName>
        <fullName evidence="2">Sedoheptulokinase</fullName>
    </submittedName>
</protein>
<name>A0A225VTH7_9STRA</name>
<keyword evidence="2" id="KW-0418">Kinase</keyword>
<keyword evidence="3" id="KW-1185">Reference proteome</keyword>
<reference evidence="3" key="1">
    <citation type="submission" date="2017-03" db="EMBL/GenBank/DDBJ databases">
        <title>Phytopthora megakarya and P. palmivora, two closely related causual agents of cacao black pod achieved similar genome size and gene model numbers by different mechanisms.</title>
        <authorList>
            <person name="Ali S."/>
            <person name="Shao J."/>
            <person name="Larry D.J."/>
            <person name="Kronmiller B."/>
            <person name="Shen D."/>
            <person name="Strem M.D."/>
            <person name="Melnick R.L."/>
            <person name="Guiltinan M.J."/>
            <person name="Tyler B.M."/>
            <person name="Meinhardt L.W."/>
            <person name="Bailey B.A."/>
        </authorList>
    </citation>
    <scope>NUCLEOTIDE SEQUENCE [LARGE SCALE GENOMIC DNA]</scope>
    <source>
        <strain evidence="3">zdho120</strain>
    </source>
</reference>
<dbReference type="OrthoDB" id="129252at2759"/>
<sequence>MHTARTASAAKSGDVAGSPAKAAAPPAGVGKAFGKQKRKAKHLHSAKQRKKLRLYSPHEADRSTSSDLDDSEEDKGNAPVRKRISAEELKGAEVDVDGDEDLPPHLQHLEEKAPRERSSKTKAERDAMLAAHVNIDNRLPPVPRKGYISWGTWEAAYKKYCEDNRIGFRTCTSKPVGVYNRKSNVHLDEATFHRSFVNYRCRHGVHQKRRGKGKRNTDVNYTGCRARFDVAIQN</sequence>
<feature type="compositionally biased region" description="Low complexity" evidence="1">
    <location>
        <begin position="16"/>
        <end position="33"/>
    </location>
</feature>
<dbReference type="EMBL" id="NBNE01003276">
    <property type="protein sequence ID" value="OWZ08097.1"/>
    <property type="molecule type" value="Genomic_DNA"/>
</dbReference>
<feature type="region of interest" description="Disordered" evidence="1">
    <location>
        <begin position="1"/>
        <end position="121"/>
    </location>
</feature>
<feature type="non-terminal residue" evidence="2">
    <location>
        <position position="234"/>
    </location>
</feature>
<evidence type="ECO:0000313" key="3">
    <source>
        <dbReference type="Proteomes" id="UP000198211"/>
    </source>
</evidence>